<dbReference type="EMBL" id="LRGB01002061">
    <property type="protein sequence ID" value="KZS09530.1"/>
    <property type="molecule type" value="Genomic_DNA"/>
</dbReference>
<protein>
    <submittedName>
        <fullName evidence="1">Uncharacterized protein</fullName>
    </submittedName>
</protein>
<sequence>MKQTAQLRRRNVCAARIKLPGSALVEYRPKAIFSSLRICDDNGPKGLHAVRCQEEEGKKKVSGCCCVLLAPLMMQMKAPGKSIE</sequence>
<name>A0A162EDS2_9CRUS</name>
<organism evidence="1 2">
    <name type="scientific">Daphnia magna</name>
    <dbReference type="NCBI Taxonomy" id="35525"/>
    <lineage>
        <taxon>Eukaryota</taxon>
        <taxon>Metazoa</taxon>
        <taxon>Ecdysozoa</taxon>
        <taxon>Arthropoda</taxon>
        <taxon>Crustacea</taxon>
        <taxon>Branchiopoda</taxon>
        <taxon>Diplostraca</taxon>
        <taxon>Cladocera</taxon>
        <taxon>Anomopoda</taxon>
        <taxon>Daphniidae</taxon>
        <taxon>Daphnia</taxon>
    </lineage>
</organism>
<evidence type="ECO:0000313" key="1">
    <source>
        <dbReference type="EMBL" id="KZS09530.1"/>
    </source>
</evidence>
<accession>A0A162EDS2</accession>
<dbReference type="AlphaFoldDB" id="A0A162EDS2"/>
<proteinExistence type="predicted"/>
<comment type="caution">
    <text evidence="1">The sequence shown here is derived from an EMBL/GenBank/DDBJ whole genome shotgun (WGS) entry which is preliminary data.</text>
</comment>
<dbReference type="Proteomes" id="UP000076858">
    <property type="component" value="Unassembled WGS sequence"/>
</dbReference>
<keyword evidence="2" id="KW-1185">Reference proteome</keyword>
<gene>
    <name evidence="1" type="ORF">APZ42_026224</name>
</gene>
<evidence type="ECO:0000313" key="2">
    <source>
        <dbReference type="Proteomes" id="UP000076858"/>
    </source>
</evidence>
<reference evidence="1 2" key="1">
    <citation type="submission" date="2016-03" db="EMBL/GenBank/DDBJ databases">
        <title>EvidentialGene: Evidence-directed Construction of Genes on Genomes.</title>
        <authorList>
            <person name="Gilbert D.G."/>
            <person name="Choi J.-H."/>
            <person name="Mockaitis K."/>
            <person name="Colbourne J."/>
            <person name="Pfrender M."/>
        </authorList>
    </citation>
    <scope>NUCLEOTIDE SEQUENCE [LARGE SCALE GENOMIC DNA]</scope>
    <source>
        <strain evidence="1 2">Xinb3</strain>
        <tissue evidence="1">Complete organism</tissue>
    </source>
</reference>